<dbReference type="InterPro" id="IPR007527">
    <property type="entry name" value="Znf_SWIM"/>
</dbReference>
<dbReference type="GO" id="GO:0016787">
    <property type="term" value="F:hydrolase activity"/>
    <property type="evidence" value="ECO:0007669"/>
    <property type="project" value="UniProtKB-KW"/>
</dbReference>
<evidence type="ECO:0000256" key="1">
    <source>
        <dbReference type="ARBA" id="ARBA00022801"/>
    </source>
</evidence>
<evidence type="ECO:0000259" key="5">
    <source>
        <dbReference type="PROSITE" id="PS51194"/>
    </source>
</evidence>
<keyword evidence="7" id="KW-1185">Reference proteome</keyword>
<gene>
    <name evidence="6" type="ORF">EI77_02342</name>
</gene>
<dbReference type="PANTHER" id="PTHR10799">
    <property type="entry name" value="SNF2/RAD54 HELICASE FAMILY"/>
    <property type="match status" value="1"/>
</dbReference>
<keyword evidence="2" id="KW-0862">Zinc</keyword>
<dbReference type="OrthoDB" id="9760715at2"/>
<keyword evidence="6" id="KW-0347">Helicase</keyword>
<dbReference type="Pfam" id="PF04434">
    <property type="entry name" value="SWIM"/>
    <property type="match status" value="1"/>
</dbReference>
<dbReference type="PROSITE" id="PS51194">
    <property type="entry name" value="HELICASE_CTER"/>
    <property type="match status" value="1"/>
</dbReference>
<dbReference type="Gene3D" id="3.40.50.10810">
    <property type="entry name" value="Tandem AAA-ATPase domain"/>
    <property type="match status" value="1"/>
</dbReference>
<feature type="domain" description="Helicase ATP-binding" evidence="4">
    <location>
        <begin position="768"/>
        <end position="927"/>
    </location>
</feature>
<dbReference type="Pfam" id="PF00176">
    <property type="entry name" value="SNF2-rel_dom"/>
    <property type="match status" value="1"/>
</dbReference>
<dbReference type="Proteomes" id="UP000295662">
    <property type="component" value="Unassembled WGS sequence"/>
</dbReference>
<protein>
    <submittedName>
        <fullName evidence="6">SNF2 family DNA or RNA helicase</fullName>
    </submittedName>
</protein>
<evidence type="ECO:0000313" key="6">
    <source>
        <dbReference type="EMBL" id="TDU71220.1"/>
    </source>
</evidence>
<keyword evidence="1" id="KW-0378">Hydrolase</keyword>
<evidence type="ECO:0000256" key="2">
    <source>
        <dbReference type="PROSITE-ProRule" id="PRU00325"/>
    </source>
</evidence>
<dbReference type="PROSITE" id="PS51192">
    <property type="entry name" value="HELICASE_ATP_BIND_1"/>
    <property type="match status" value="1"/>
</dbReference>
<dbReference type="InterPro" id="IPR038718">
    <property type="entry name" value="SNF2-like_sf"/>
</dbReference>
<dbReference type="GO" id="GO:0004386">
    <property type="term" value="F:helicase activity"/>
    <property type="evidence" value="ECO:0007669"/>
    <property type="project" value="UniProtKB-KW"/>
</dbReference>
<reference evidence="6 7" key="1">
    <citation type="submission" date="2019-03" db="EMBL/GenBank/DDBJ databases">
        <title>Genomic Encyclopedia of Archaeal and Bacterial Type Strains, Phase II (KMG-II): from individual species to whole genera.</title>
        <authorList>
            <person name="Goeker M."/>
        </authorList>
    </citation>
    <scope>NUCLEOTIDE SEQUENCE [LARGE SCALE GENOMIC DNA]</scope>
    <source>
        <strain evidence="6 7">ATCC 25309</strain>
    </source>
</reference>
<keyword evidence="6" id="KW-0067">ATP-binding</keyword>
<dbReference type="SUPFAM" id="SSF52540">
    <property type="entry name" value="P-loop containing nucleoside triphosphate hydrolases"/>
    <property type="match status" value="2"/>
</dbReference>
<keyword evidence="6" id="KW-0547">Nucleotide-binding</keyword>
<sequence length="1224" mass="136076">MGKKRIPSPVPILARLVSGIVPISMSAAASIKLTREQRDSLAAALRIFESHIVSRGAALMRERAVRSLRWVEDGLGLEAKVQGGKLYTTTIFFDGEEASTHCTCPFARGCKHAVAVVLELNKHAGTEVRPLPLTEGKLTLPAAEKKADLLPPDSLAGQVQAKIGKPLPKPALQFLNAVEPWWLNKVAVVEQLVLQQLCGRSNYWGYRQAILWPDELPPADIWEFLAYLAAAMKKASLEMPAPLSEVVDLKLQKELLKKWERLKEIAQWKADLGRWQEPDQESGALAPELRLVLHATAAIIQVRHPGDADFSKVTQKLLKELSQNPVYGAVVPQLSAGSSIVLEACQDAYRHVAGSEIPPMADELNRSLARLIGSPELLYQHVASASGEPVQIAEEPLKWVLMHPAEPTGNYKLSLCTAEGKVPPPPLAILPGSPMHYVTSEVIYPLSYWPFKKERQFWPVIIPAQALETREGVNALAKLGLEAPPRLAGKIKLVKAEITVRCEVHRHPNSPSEYFRLAAKAQYGGLESPSIWNGSHWIASYRSAVSPPDSTQLIQLDKSAVPAAGAWLRQMPMRPASNGEEQVEQRIVGKDWPELFLQWLARRPDEISVHLDAELATLRDGSVAGQVRLEIEESKNGVDWFDLSVALDVSDHTLTQEEINLLLKAKGKWVKLAGKGWRKLEFNLSDQQEQDLAELGLSANQFTGEKQRLHALQLGSVAKGDSSLLPADHVRQIRRRLEEIETRVTPAQPAAISATLRPYQTEGFHFLAYLSTNGFGGVLADDMGLGKTLQAITWIAWLRAEQKVQETILVICPKSVQDNWRAEAARFSPDLRVEVWNRANAGKTGMDGQTDLLVIHYPQLRIHEEKLRDVKWGAIILDEAQAIKNPTSQSAKAACALEARHRLALTGTPIENRLLDLWAIFAFAMPGILGSRASFNRIFDANEDPLARRRLAARTKPFLLRRTKKEVATDLPDRVEEDLIVEMEGLQATLYQAEIKRARAQLLKVETSRQLDKFRFNILTSLLRLRQICCDPRLVGLDQETLPSKGKKKAKGESQVESAKLLALVEQLEPIIEEGQKVLVFSQFVQMLEIIQEETTKQGWTTFILTGDTEDRGALVTAFQEHDGPAVFLISLKAGGFGLNLTAASYVVLYDPWWNPAVEAQAIDRTHRIGQKQTVFAYRLLIKGSIEEKIRILQKQKGDLANDILGEESFTQGLTLNDFSFLLG</sequence>
<evidence type="ECO:0000259" key="4">
    <source>
        <dbReference type="PROSITE" id="PS51192"/>
    </source>
</evidence>
<dbReference type="InterPro" id="IPR014001">
    <property type="entry name" value="Helicase_ATP-bd"/>
</dbReference>
<dbReference type="PROSITE" id="PS50966">
    <property type="entry name" value="ZF_SWIM"/>
    <property type="match status" value="1"/>
</dbReference>
<accession>A0A4R7RZ54</accession>
<dbReference type="Gene3D" id="3.40.50.300">
    <property type="entry name" value="P-loop containing nucleotide triphosphate hydrolases"/>
    <property type="match status" value="1"/>
</dbReference>
<evidence type="ECO:0000259" key="3">
    <source>
        <dbReference type="PROSITE" id="PS50966"/>
    </source>
</evidence>
<organism evidence="6 7">
    <name type="scientific">Prosthecobacter fusiformis</name>
    <dbReference type="NCBI Taxonomy" id="48464"/>
    <lineage>
        <taxon>Bacteria</taxon>
        <taxon>Pseudomonadati</taxon>
        <taxon>Verrucomicrobiota</taxon>
        <taxon>Verrucomicrobiia</taxon>
        <taxon>Verrucomicrobiales</taxon>
        <taxon>Verrucomicrobiaceae</taxon>
        <taxon>Prosthecobacter</taxon>
    </lineage>
</organism>
<dbReference type="GO" id="GO:0005524">
    <property type="term" value="F:ATP binding"/>
    <property type="evidence" value="ECO:0007669"/>
    <property type="project" value="InterPro"/>
</dbReference>
<feature type="domain" description="Helicase C-terminal" evidence="5">
    <location>
        <begin position="1064"/>
        <end position="1217"/>
    </location>
</feature>
<dbReference type="InterPro" id="IPR049730">
    <property type="entry name" value="SNF2/RAD54-like_C"/>
</dbReference>
<comment type="caution">
    <text evidence="6">The sequence shown here is derived from an EMBL/GenBank/DDBJ whole genome shotgun (WGS) entry which is preliminary data.</text>
</comment>
<dbReference type="InterPro" id="IPR027417">
    <property type="entry name" value="P-loop_NTPase"/>
</dbReference>
<dbReference type="EMBL" id="SOCA01000003">
    <property type="protein sequence ID" value="TDU71220.1"/>
    <property type="molecule type" value="Genomic_DNA"/>
</dbReference>
<dbReference type="Pfam" id="PF00271">
    <property type="entry name" value="Helicase_C"/>
    <property type="match status" value="1"/>
</dbReference>
<proteinExistence type="predicted"/>
<dbReference type="CDD" id="cd18793">
    <property type="entry name" value="SF2_C_SNF"/>
    <property type="match status" value="1"/>
</dbReference>
<dbReference type="SMART" id="SM00490">
    <property type="entry name" value="HELICc"/>
    <property type="match status" value="1"/>
</dbReference>
<name>A0A4R7RZ54_9BACT</name>
<keyword evidence="2" id="KW-0863">Zinc-finger</keyword>
<dbReference type="AlphaFoldDB" id="A0A4R7RZ54"/>
<dbReference type="GO" id="GO:0008270">
    <property type="term" value="F:zinc ion binding"/>
    <property type="evidence" value="ECO:0007669"/>
    <property type="project" value="UniProtKB-KW"/>
</dbReference>
<dbReference type="SMART" id="SM00487">
    <property type="entry name" value="DEXDc"/>
    <property type="match status" value="1"/>
</dbReference>
<feature type="domain" description="SWIM-type" evidence="3">
    <location>
        <begin position="87"/>
        <end position="121"/>
    </location>
</feature>
<keyword evidence="2" id="KW-0479">Metal-binding</keyword>
<evidence type="ECO:0000313" key="7">
    <source>
        <dbReference type="Proteomes" id="UP000295662"/>
    </source>
</evidence>
<dbReference type="InterPro" id="IPR001650">
    <property type="entry name" value="Helicase_C-like"/>
</dbReference>
<dbReference type="InterPro" id="IPR000330">
    <property type="entry name" value="SNF2_N"/>
</dbReference>